<dbReference type="PANTHER" id="PTHR30146:SF24">
    <property type="entry name" value="XYLOSE OPERON REGULATORY PROTEIN"/>
    <property type="match status" value="1"/>
</dbReference>
<dbReference type="KEGG" id="amuc:Pan181_34240"/>
<dbReference type="PROSITE" id="PS01124">
    <property type="entry name" value="HTH_ARAC_FAMILY_2"/>
    <property type="match status" value="1"/>
</dbReference>
<organism evidence="5 6">
    <name type="scientific">Aeoliella mucimassa</name>
    <dbReference type="NCBI Taxonomy" id="2527972"/>
    <lineage>
        <taxon>Bacteria</taxon>
        <taxon>Pseudomonadati</taxon>
        <taxon>Planctomycetota</taxon>
        <taxon>Planctomycetia</taxon>
        <taxon>Pirellulales</taxon>
        <taxon>Lacipirellulaceae</taxon>
        <taxon>Aeoliella</taxon>
    </lineage>
</organism>
<keyword evidence="3" id="KW-0804">Transcription</keyword>
<proteinExistence type="predicted"/>
<dbReference type="InterPro" id="IPR054031">
    <property type="entry name" value="XylR_PBP1"/>
</dbReference>
<dbReference type="Gene3D" id="1.10.10.60">
    <property type="entry name" value="Homeodomain-like"/>
    <property type="match status" value="1"/>
</dbReference>
<evidence type="ECO:0000313" key="5">
    <source>
        <dbReference type="EMBL" id="QDU57210.1"/>
    </source>
</evidence>
<dbReference type="GO" id="GO:0000976">
    <property type="term" value="F:transcription cis-regulatory region binding"/>
    <property type="evidence" value="ECO:0007669"/>
    <property type="project" value="TreeGrafter"/>
</dbReference>
<accession>A0A518AR65</accession>
<dbReference type="AlphaFoldDB" id="A0A518AR65"/>
<feature type="domain" description="HTH araC/xylS-type" evidence="4">
    <location>
        <begin position="290"/>
        <end position="388"/>
    </location>
</feature>
<dbReference type="SMART" id="SM00342">
    <property type="entry name" value="HTH_ARAC"/>
    <property type="match status" value="1"/>
</dbReference>
<keyword evidence="2" id="KW-0238">DNA-binding</keyword>
<dbReference type="PANTHER" id="PTHR30146">
    <property type="entry name" value="LACI-RELATED TRANSCRIPTIONAL REPRESSOR"/>
    <property type="match status" value="1"/>
</dbReference>
<keyword evidence="6" id="KW-1185">Reference proteome</keyword>
<dbReference type="RefSeq" id="WP_145248225.1">
    <property type="nucleotide sequence ID" value="NZ_CP036278.1"/>
</dbReference>
<dbReference type="SUPFAM" id="SSF46689">
    <property type="entry name" value="Homeodomain-like"/>
    <property type="match status" value="1"/>
</dbReference>
<keyword evidence="1" id="KW-0805">Transcription regulation</keyword>
<reference evidence="5 6" key="1">
    <citation type="submission" date="2019-02" db="EMBL/GenBank/DDBJ databases">
        <title>Deep-cultivation of Planctomycetes and their phenomic and genomic characterization uncovers novel biology.</title>
        <authorList>
            <person name="Wiegand S."/>
            <person name="Jogler M."/>
            <person name="Boedeker C."/>
            <person name="Pinto D."/>
            <person name="Vollmers J."/>
            <person name="Rivas-Marin E."/>
            <person name="Kohn T."/>
            <person name="Peeters S.H."/>
            <person name="Heuer A."/>
            <person name="Rast P."/>
            <person name="Oberbeckmann S."/>
            <person name="Bunk B."/>
            <person name="Jeske O."/>
            <person name="Meyerdierks A."/>
            <person name="Storesund J.E."/>
            <person name="Kallscheuer N."/>
            <person name="Luecker S."/>
            <person name="Lage O.M."/>
            <person name="Pohl T."/>
            <person name="Merkel B.J."/>
            <person name="Hornburger P."/>
            <person name="Mueller R.-W."/>
            <person name="Bruemmer F."/>
            <person name="Labrenz M."/>
            <person name="Spormann A.M."/>
            <person name="Op den Camp H."/>
            <person name="Overmann J."/>
            <person name="Amann R."/>
            <person name="Jetten M.S.M."/>
            <person name="Mascher T."/>
            <person name="Medema M.H."/>
            <person name="Devos D.P."/>
            <person name="Kaster A.-K."/>
            <person name="Ovreas L."/>
            <person name="Rohde M."/>
            <person name="Galperin M.Y."/>
            <person name="Jogler C."/>
        </authorList>
    </citation>
    <scope>NUCLEOTIDE SEQUENCE [LARGE SCALE GENOMIC DNA]</scope>
    <source>
        <strain evidence="5 6">Pan181</strain>
    </source>
</reference>
<sequence>MSESEHPPEPSPGRLVAVLVDIDDMWGRRIVQAVSEYSHAKNWQLLIAPRDTQGRLRIPPQWQPDGAIVSMRDKSMVAHVKSAEVPTINVSGMYLDEGWAGHVATDDEVRATMAVDHLRSRRIQHFASYAPAIGRYNIEREQAFVSEVRKAGFQCSCYTNTKWYRQSTWLDDRQNVGEWIDSLPKPVGVFAADPYPARQLVEICAWRGYEIPEEVAILSGDEDDLLCESASPPITSIELASHRIGHEASRMLDQRLADRDVQQPVQRVKPLRVCMRRSTESRHISDPAVASCVRVIWESPPDRVEVRDLVKVARVSRRTLEQKFRDKLGRTPAEEIRRMRLEKARQLIVSTSLSIATIAETCGLSSGPYLSRIFRKYYGITPSELRSGRSVNV</sequence>
<evidence type="ECO:0000256" key="3">
    <source>
        <dbReference type="ARBA" id="ARBA00023163"/>
    </source>
</evidence>
<evidence type="ECO:0000259" key="4">
    <source>
        <dbReference type="PROSITE" id="PS01124"/>
    </source>
</evidence>
<dbReference type="GO" id="GO:0003700">
    <property type="term" value="F:DNA-binding transcription factor activity"/>
    <property type="evidence" value="ECO:0007669"/>
    <property type="project" value="InterPro"/>
</dbReference>
<dbReference type="Pfam" id="PF22177">
    <property type="entry name" value="PBP1_XylR"/>
    <property type="match status" value="1"/>
</dbReference>
<dbReference type="SUPFAM" id="SSF53822">
    <property type="entry name" value="Periplasmic binding protein-like I"/>
    <property type="match status" value="1"/>
</dbReference>
<dbReference type="InterPro" id="IPR046335">
    <property type="entry name" value="LacI/GalR-like_sensor"/>
</dbReference>
<dbReference type="Pfam" id="PF12833">
    <property type="entry name" value="HTH_18"/>
    <property type="match status" value="1"/>
</dbReference>
<dbReference type="InterPro" id="IPR009057">
    <property type="entry name" value="Homeodomain-like_sf"/>
</dbReference>
<dbReference type="InterPro" id="IPR018060">
    <property type="entry name" value="HTH_AraC"/>
</dbReference>
<dbReference type="Pfam" id="PF13377">
    <property type="entry name" value="Peripla_BP_3"/>
    <property type="match status" value="1"/>
</dbReference>
<dbReference type="InterPro" id="IPR028082">
    <property type="entry name" value="Peripla_BP_I"/>
</dbReference>
<dbReference type="EMBL" id="CP036278">
    <property type="protein sequence ID" value="QDU57210.1"/>
    <property type="molecule type" value="Genomic_DNA"/>
</dbReference>
<evidence type="ECO:0000313" key="6">
    <source>
        <dbReference type="Proteomes" id="UP000315750"/>
    </source>
</evidence>
<gene>
    <name evidence="5" type="primary">xylR_9</name>
    <name evidence="5" type="ORF">Pan181_34240</name>
</gene>
<dbReference type="Gene3D" id="3.40.50.2300">
    <property type="match status" value="2"/>
</dbReference>
<evidence type="ECO:0000256" key="1">
    <source>
        <dbReference type="ARBA" id="ARBA00023015"/>
    </source>
</evidence>
<dbReference type="PROSITE" id="PS00041">
    <property type="entry name" value="HTH_ARAC_FAMILY_1"/>
    <property type="match status" value="1"/>
</dbReference>
<evidence type="ECO:0000256" key="2">
    <source>
        <dbReference type="ARBA" id="ARBA00023125"/>
    </source>
</evidence>
<dbReference type="CDD" id="cd01543">
    <property type="entry name" value="PBP1_XylR"/>
    <property type="match status" value="1"/>
</dbReference>
<name>A0A518AR65_9BACT</name>
<dbReference type="InterPro" id="IPR018062">
    <property type="entry name" value="HTH_AraC-typ_CS"/>
</dbReference>
<dbReference type="Proteomes" id="UP000315750">
    <property type="component" value="Chromosome"/>
</dbReference>
<dbReference type="OrthoDB" id="9795616at2"/>
<protein>
    <submittedName>
        <fullName evidence="5">Xylose operon regulatory protein</fullName>
    </submittedName>
</protein>